<protein>
    <submittedName>
        <fullName evidence="2">Class I SAM-dependent methyltransferase</fullName>
    </submittedName>
</protein>
<dbReference type="EMBL" id="JACWMY010000020">
    <property type="protein sequence ID" value="MBD1367414.1"/>
    <property type="molecule type" value="Genomic_DNA"/>
</dbReference>
<accession>A0ABR7X124</accession>
<dbReference type="InterPro" id="IPR030373">
    <property type="entry name" value="PABS_CS"/>
</dbReference>
<keyword evidence="2" id="KW-0808">Transferase</keyword>
<keyword evidence="2" id="KW-0489">Methyltransferase</keyword>
<evidence type="ECO:0000259" key="1">
    <source>
        <dbReference type="Pfam" id="PF13649"/>
    </source>
</evidence>
<evidence type="ECO:0000313" key="3">
    <source>
        <dbReference type="Proteomes" id="UP000606600"/>
    </source>
</evidence>
<dbReference type="Gene3D" id="3.40.50.150">
    <property type="entry name" value="Vaccinia Virus protein VP39"/>
    <property type="match status" value="1"/>
</dbReference>
<gene>
    <name evidence="2" type="ORF">IDJ77_26625</name>
</gene>
<dbReference type="InterPro" id="IPR041698">
    <property type="entry name" value="Methyltransf_25"/>
</dbReference>
<proteinExistence type="predicted"/>
<feature type="domain" description="Methyltransferase" evidence="1">
    <location>
        <begin position="41"/>
        <end position="136"/>
    </location>
</feature>
<dbReference type="Pfam" id="PF13649">
    <property type="entry name" value="Methyltransf_25"/>
    <property type="match status" value="1"/>
</dbReference>
<comment type="caution">
    <text evidence="2">The sequence shown here is derived from an EMBL/GenBank/DDBJ whole genome shotgun (WGS) entry which is preliminary data.</text>
</comment>
<dbReference type="RefSeq" id="WP_191192048.1">
    <property type="nucleotide sequence ID" value="NZ_JACWMY010000020.1"/>
</dbReference>
<evidence type="ECO:0000313" key="2">
    <source>
        <dbReference type="EMBL" id="MBD1367414.1"/>
    </source>
</evidence>
<dbReference type="PROSITE" id="PS01330">
    <property type="entry name" value="PABS_1"/>
    <property type="match status" value="1"/>
</dbReference>
<reference evidence="2 3" key="1">
    <citation type="submission" date="2020-09" db="EMBL/GenBank/DDBJ databases">
        <title>Novel species of Mucilaginibacter isolated from a glacier on the Tibetan Plateau.</title>
        <authorList>
            <person name="Liu Q."/>
            <person name="Xin Y.-H."/>
        </authorList>
    </citation>
    <scope>NUCLEOTIDE SEQUENCE [LARGE SCALE GENOMIC DNA]</scope>
    <source>
        <strain evidence="2 3">ZT4R22</strain>
    </source>
</reference>
<dbReference type="GO" id="GO:0032259">
    <property type="term" value="P:methylation"/>
    <property type="evidence" value="ECO:0007669"/>
    <property type="project" value="UniProtKB-KW"/>
</dbReference>
<sequence>MASNYDNSASFYDGLSRAVFSGALVNAQAYFLPQIPAGAAVLIIGGGTGWILEEIAKVHPTGLNIVYVEISAKMMALSRKRDPGANQVDFINKAIEDVEYPEHFDVIITPFLFDNYKQEDLPATLRHIHQMLKPGGLWLNTDFQLTGKWWQFALLKSMLLFFKMLCRVESWRLPDVGKEFERLGYSLIKAKSFFKDFVGTRMYKK</sequence>
<dbReference type="GO" id="GO:0008168">
    <property type="term" value="F:methyltransferase activity"/>
    <property type="evidence" value="ECO:0007669"/>
    <property type="project" value="UniProtKB-KW"/>
</dbReference>
<keyword evidence="3" id="KW-1185">Reference proteome</keyword>
<dbReference type="InterPro" id="IPR029063">
    <property type="entry name" value="SAM-dependent_MTases_sf"/>
</dbReference>
<name>A0ABR7X124_9SPHI</name>
<dbReference type="Proteomes" id="UP000606600">
    <property type="component" value="Unassembled WGS sequence"/>
</dbReference>
<organism evidence="2 3">
    <name type="scientific">Mucilaginibacter pankratovii</name>
    <dbReference type="NCBI Taxonomy" id="2772110"/>
    <lineage>
        <taxon>Bacteria</taxon>
        <taxon>Pseudomonadati</taxon>
        <taxon>Bacteroidota</taxon>
        <taxon>Sphingobacteriia</taxon>
        <taxon>Sphingobacteriales</taxon>
        <taxon>Sphingobacteriaceae</taxon>
        <taxon>Mucilaginibacter</taxon>
    </lineage>
</organism>
<dbReference type="CDD" id="cd02440">
    <property type="entry name" value="AdoMet_MTases"/>
    <property type="match status" value="1"/>
</dbReference>
<dbReference type="SUPFAM" id="SSF53335">
    <property type="entry name" value="S-adenosyl-L-methionine-dependent methyltransferases"/>
    <property type="match status" value="1"/>
</dbReference>